<proteinExistence type="predicted"/>
<dbReference type="STRING" id="177437.HRM2_30300"/>
<protein>
    <submittedName>
        <fullName evidence="1">Uncharacterized protein</fullName>
    </submittedName>
</protein>
<name>C0QK87_DESAH</name>
<dbReference type="KEGG" id="dat:HRM2_30300"/>
<evidence type="ECO:0000313" key="2">
    <source>
        <dbReference type="Proteomes" id="UP000000442"/>
    </source>
</evidence>
<dbReference type="Proteomes" id="UP000000442">
    <property type="component" value="Chromosome"/>
</dbReference>
<dbReference type="EMBL" id="CP001087">
    <property type="protein sequence ID" value="ACN16113.1"/>
    <property type="molecule type" value="Genomic_DNA"/>
</dbReference>
<accession>C0QK87</accession>
<dbReference type="HOGENOM" id="CLU_2989185_0_0_7"/>
<gene>
    <name evidence="1" type="ordered locus">HRM2_30300</name>
</gene>
<keyword evidence="2" id="KW-1185">Reference proteome</keyword>
<dbReference type="AlphaFoldDB" id="C0QK87"/>
<evidence type="ECO:0000313" key="1">
    <source>
        <dbReference type="EMBL" id="ACN16113.1"/>
    </source>
</evidence>
<reference evidence="1 2" key="1">
    <citation type="journal article" date="2009" name="Environ. Microbiol.">
        <title>Genome sequence of Desulfobacterium autotrophicum HRM2, a marine sulfate reducer oxidizing organic carbon completely to carbon dioxide.</title>
        <authorList>
            <person name="Strittmatter A.W."/>
            <person name="Liesegang H."/>
            <person name="Rabus R."/>
            <person name="Decker I."/>
            <person name="Amann J."/>
            <person name="Andres S."/>
            <person name="Henne A."/>
            <person name="Fricke W.F."/>
            <person name="Martinez-Arias R."/>
            <person name="Bartels D."/>
            <person name="Goesmann A."/>
            <person name="Krause L."/>
            <person name="Puehler A."/>
            <person name="Klenk H.P."/>
            <person name="Richter M."/>
            <person name="Schuler M."/>
            <person name="Gloeckner F.O."/>
            <person name="Meyerdierks A."/>
            <person name="Gottschalk G."/>
            <person name="Amann R."/>
        </authorList>
    </citation>
    <scope>NUCLEOTIDE SEQUENCE [LARGE SCALE GENOMIC DNA]</scope>
    <source>
        <strain evidence="2">ATCC 43914 / DSM 3382 / HRM2</strain>
    </source>
</reference>
<organism evidence="1 2">
    <name type="scientific">Desulforapulum autotrophicum (strain ATCC 43914 / DSM 3382 / VKM B-1955 / HRM2)</name>
    <name type="common">Desulfobacterium autotrophicum</name>
    <dbReference type="NCBI Taxonomy" id="177437"/>
    <lineage>
        <taxon>Bacteria</taxon>
        <taxon>Pseudomonadati</taxon>
        <taxon>Thermodesulfobacteriota</taxon>
        <taxon>Desulfobacteria</taxon>
        <taxon>Desulfobacterales</taxon>
        <taxon>Desulfobacteraceae</taxon>
        <taxon>Desulforapulum</taxon>
    </lineage>
</organism>
<sequence length="57" mass="6606">MHITMIGQLESIRFSKQTPTVPACRFEEKLDNRVIDTAAIRIAEWPGVFFQDYPCSF</sequence>